<proteinExistence type="predicted"/>
<comment type="caution">
    <text evidence="1">The sequence shown here is derived from an EMBL/GenBank/DDBJ whole genome shotgun (WGS) entry which is preliminary data.</text>
</comment>
<dbReference type="EMBL" id="JAFBDT010000024">
    <property type="protein sequence ID" value="MBM7562624.1"/>
    <property type="molecule type" value="Genomic_DNA"/>
</dbReference>
<organism evidence="1 2">
    <name type="scientific">Fusibacter tunisiensis</name>
    <dbReference type="NCBI Taxonomy" id="1008308"/>
    <lineage>
        <taxon>Bacteria</taxon>
        <taxon>Bacillati</taxon>
        <taxon>Bacillota</taxon>
        <taxon>Clostridia</taxon>
        <taxon>Eubacteriales</taxon>
        <taxon>Eubacteriales Family XII. Incertae Sedis</taxon>
        <taxon>Fusibacter</taxon>
    </lineage>
</organism>
<sequence>MKIIRNGIELDTVEKIIECPNYLGGFCCKTVLCK</sequence>
<name>A0ABS2MT91_9FIRM</name>
<dbReference type="Proteomes" id="UP000767854">
    <property type="component" value="Unassembled WGS sequence"/>
</dbReference>
<evidence type="ECO:0000313" key="2">
    <source>
        <dbReference type="Proteomes" id="UP000767854"/>
    </source>
</evidence>
<reference evidence="1 2" key="1">
    <citation type="submission" date="2021-01" db="EMBL/GenBank/DDBJ databases">
        <title>Genomic Encyclopedia of Type Strains, Phase IV (KMG-IV): sequencing the most valuable type-strain genomes for metagenomic binning, comparative biology and taxonomic classification.</title>
        <authorList>
            <person name="Goeker M."/>
        </authorList>
    </citation>
    <scope>NUCLEOTIDE SEQUENCE [LARGE SCALE GENOMIC DNA]</scope>
    <source>
        <strain evidence="1 2">DSM 24436</strain>
    </source>
</reference>
<evidence type="ECO:0000313" key="1">
    <source>
        <dbReference type="EMBL" id="MBM7562624.1"/>
    </source>
</evidence>
<protein>
    <submittedName>
        <fullName evidence="1">Uncharacterized protein</fullName>
    </submittedName>
</protein>
<keyword evidence="2" id="KW-1185">Reference proteome</keyword>
<gene>
    <name evidence="1" type="ORF">JOC49_002185</name>
</gene>
<accession>A0ABS2MT91</accession>